<keyword evidence="1" id="KW-0812">Transmembrane</keyword>
<gene>
    <name evidence="2" type="ORF">CLV67_118114</name>
</gene>
<evidence type="ECO:0008006" key="4">
    <source>
        <dbReference type="Google" id="ProtNLM"/>
    </source>
</evidence>
<dbReference type="EMBL" id="PVMZ01000018">
    <property type="protein sequence ID" value="PRX16783.1"/>
    <property type="molecule type" value="Genomic_DNA"/>
</dbReference>
<evidence type="ECO:0000313" key="3">
    <source>
        <dbReference type="Proteomes" id="UP000239415"/>
    </source>
</evidence>
<organism evidence="2 3">
    <name type="scientific">Actinoplanes italicus</name>
    <dbReference type="NCBI Taxonomy" id="113567"/>
    <lineage>
        <taxon>Bacteria</taxon>
        <taxon>Bacillati</taxon>
        <taxon>Actinomycetota</taxon>
        <taxon>Actinomycetes</taxon>
        <taxon>Micromonosporales</taxon>
        <taxon>Micromonosporaceae</taxon>
        <taxon>Actinoplanes</taxon>
    </lineage>
</organism>
<keyword evidence="1" id="KW-1133">Transmembrane helix</keyword>
<dbReference type="Proteomes" id="UP000239415">
    <property type="component" value="Unassembled WGS sequence"/>
</dbReference>
<protein>
    <recommendedName>
        <fullName evidence="4">Pentapeptide repeat protein</fullName>
    </recommendedName>
</protein>
<comment type="caution">
    <text evidence="2">The sequence shown here is derived from an EMBL/GenBank/DDBJ whole genome shotgun (WGS) entry which is preliminary data.</text>
</comment>
<evidence type="ECO:0000313" key="2">
    <source>
        <dbReference type="EMBL" id="PRX16783.1"/>
    </source>
</evidence>
<keyword evidence="1" id="KW-0472">Membrane</keyword>
<sequence length="314" mass="34682">MFRHVALLVVVSLALTVVVGFVLWLLLAKPDLATTTPPATGPRPLTAAERLDSLKLALAVVAGIGGIVALTVAYRKQRQGEAAERREETKLFTERFVKSSEQLGHDSPRVRVAGAYAMAELADDWASGRQMCVDVLCAYIRLPYETDDESERQVRWTLFRIIRNHLRPDPKWGRVKWSDCRFSFEGAVIDGADLSKVQLDAQGNMSFFGVRFIGWFDFAEARLGGAPVWFNRARFESGDVSFQGADFRGSQVVFEAVEFAGGMVTFEGLEADPDSVILDGAAHTGGEVVWGPLAALPRPVPARRRFRIGRRAGR</sequence>
<feature type="transmembrane region" description="Helical" evidence="1">
    <location>
        <begin position="56"/>
        <end position="74"/>
    </location>
</feature>
<evidence type="ECO:0000256" key="1">
    <source>
        <dbReference type="SAM" id="Phobius"/>
    </source>
</evidence>
<feature type="transmembrane region" description="Helical" evidence="1">
    <location>
        <begin position="7"/>
        <end position="27"/>
    </location>
</feature>
<dbReference type="Gene3D" id="2.160.20.80">
    <property type="entry name" value="E3 ubiquitin-protein ligase SopA"/>
    <property type="match status" value="1"/>
</dbReference>
<reference evidence="2 3" key="1">
    <citation type="submission" date="2018-03" db="EMBL/GenBank/DDBJ databases">
        <title>Genomic Encyclopedia of Archaeal and Bacterial Type Strains, Phase II (KMG-II): from individual species to whole genera.</title>
        <authorList>
            <person name="Goeker M."/>
        </authorList>
    </citation>
    <scope>NUCLEOTIDE SEQUENCE [LARGE SCALE GENOMIC DNA]</scope>
    <source>
        <strain evidence="2 3">DSM 43146</strain>
    </source>
</reference>
<dbReference type="AlphaFoldDB" id="A0A2T0K2I1"/>
<accession>A0A2T0K2I1</accession>
<name>A0A2T0K2I1_9ACTN</name>
<proteinExistence type="predicted"/>
<keyword evidence="3" id="KW-1185">Reference proteome</keyword>